<proteinExistence type="predicted"/>
<accession>A0A5B0MWI2</accession>
<protein>
    <submittedName>
        <fullName evidence="3">Uncharacterized protein</fullName>
    </submittedName>
</protein>
<keyword evidence="2" id="KW-0812">Transmembrane</keyword>
<feature type="transmembrane region" description="Helical" evidence="2">
    <location>
        <begin position="63"/>
        <end position="85"/>
    </location>
</feature>
<comment type="caution">
    <text evidence="3">The sequence shown here is derived from an EMBL/GenBank/DDBJ whole genome shotgun (WGS) entry which is preliminary data.</text>
</comment>
<keyword evidence="4" id="KW-1185">Reference proteome</keyword>
<evidence type="ECO:0000313" key="3">
    <source>
        <dbReference type="EMBL" id="KAA1080514.1"/>
    </source>
</evidence>
<dbReference type="Proteomes" id="UP000324748">
    <property type="component" value="Unassembled WGS sequence"/>
</dbReference>
<feature type="region of interest" description="Disordered" evidence="1">
    <location>
        <begin position="30"/>
        <end position="60"/>
    </location>
</feature>
<name>A0A5B0MWI2_PUCGR</name>
<keyword evidence="2" id="KW-1133">Transmembrane helix</keyword>
<dbReference type="OrthoDB" id="3366093at2759"/>
<sequence>MIRAPQSRFYSSTNSVLRALAKTVDPSLPISTYEKKKPASQEAANPTSTDDGDPPPANQSQKIAVIASVTTCEAAILAIGLVIAARQLRQRMIGRSLQGSPVW</sequence>
<dbReference type="EMBL" id="VSWC01000131">
    <property type="protein sequence ID" value="KAA1080514.1"/>
    <property type="molecule type" value="Genomic_DNA"/>
</dbReference>
<organism evidence="3 4">
    <name type="scientific">Puccinia graminis f. sp. tritici</name>
    <dbReference type="NCBI Taxonomy" id="56615"/>
    <lineage>
        <taxon>Eukaryota</taxon>
        <taxon>Fungi</taxon>
        <taxon>Dikarya</taxon>
        <taxon>Basidiomycota</taxon>
        <taxon>Pucciniomycotina</taxon>
        <taxon>Pucciniomycetes</taxon>
        <taxon>Pucciniales</taxon>
        <taxon>Pucciniaceae</taxon>
        <taxon>Puccinia</taxon>
    </lineage>
</organism>
<gene>
    <name evidence="3" type="ORF">PGT21_009950</name>
</gene>
<keyword evidence="2" id="KW-0472">Membrane</keyword>
<evidence type="ECO:0000313" key="4">
    <source>
        <dbReference type="Proteomes" id="UP000324748"/>
    </source>
</evidence>
<dbReference type="AlphaFoldDB" id="A0A5B0MWI2"/>
<reference evidence="3 4" key="1">
    <citation type="submission" date="2019-05" db="EMBL/GenBank/DDBJ databases">
        <title>Emergence of the Ug99 lineage of the wheat stem rust pathogen through somatic hybridization.</title>
        <authorList>
            <person name="Li F."/>
            <person name="Upadhyaya N.M."/>
            <person name="Sperschneider J."/>
            <person name="Matny O."/>
            <person name="Nguyen-Phuc H."/>
            <person name="Mago R."/>
            <person name="Raley C."/>
            <person name="Miller M.E."/>
            <person name="Silverstein K.A.T."/>
            <person name="Henningsen E."/>
            <person name="Hirsch C.D."/>
            <person name="Visser B."/>
            <person name="Pretorius Z.A."/>
            <person name="Steffenson B.J."/>
            <person name="Schwessinger B."/>
            <person name="Dodds P.N."/>
            <person name="Figueroa M."/>
        </authorList>
    </citation>
    <scope>NUCLEOTIDE SEQUENCE [LARGE SCALE GENOMIC DNA]</scope>
    <source>
        <strain evidence="3">21-0</strain>
    </source>
</reference>
<evidence type="ECO:0000256" key="1">
    <source>
        <dbReference type="SAM" id="MobiDB-lite"/>
    </source>
</evidence>
<evidence type="ECO:0000256" key="2">
    <source>
        <dbReference type="SAM" id="Phobius"/>
    </source>
</evidence>